<dbReference type="PROSITE" id="PS51462">
    <property type="entry name" value="NUDIX"/>
    <property type="match status" value="1"/>
</dbReference>
<comment type="caution">
    <text evidence="2">The sequence shown here is derived from an EMBL/GenBank/DDBJ whole genome shotgun (WGS) entry which is preliminary data.</text>
</comment>
<sequence>MRKSGFKPKLGQVDYTGIRWAPVINCVVKHKDKILIVKRSEKMKLYPNYWNGISGFLDDEKSLEEKVKDELKEEAGIAPEDIISIRVGQIFDEEAPKYNKTWIVHPVLVEVKTNKVKLDSEAQKYQWVGLKEARNFELLPGFGKVLDALFPGASEEGGTC</sequence>
<dbReference type="InterPro" id="IPR015797">
    <property type="entry name" value="NUDIX_hydrolase-like_dom_sf"/>
</dbReference>
<dbReference type="AlphaFoldDB" id="A0A1F7V991"/>
<evidence type="ECO:0000259" key="1">
    <source>
        <dbReference type="PROSITE" id="PS51462"/>
    </source>
</evidence>
<dbReference type="STRING" id="1802407.A3I40_00320"/>
<evidence type="ECO:0000313" key="3">
    <source>
        <dbReference type="Proteomes" id="UP000178723"/>
    </source>
</evidence>
<accession>A0A1F7V991</accession>
<gene>
    <name evidence="2" type="ORF">A3I40_00320</name>
</gene>
<dbReference type="Pfam" id="PF00293">
    <property type="entry name" value="NUDIX"/>
    <property type="match status" value="1"/>
</dbReference>
<dbReference type="Gene3D" id="3.90.79.10">
    <property type="entry name" value="Nucleoside Triphosphate Pyrophosphohydrolase"/>
    <property type="match status" value="1"/>
</dbReference>
<protein>
    <recommendedName>
        <fullName evidence="1">Nudix hydrolase domain-containing protein</fullName>
    </recommendedName>
</protein>
<dbReference type="PANTHER" id="PTHR43736">
    <property type="entry name" value="ADP-RIBOSE PYROPHOSPHATASE"/>
    <property type="match status" value="1"/>
</dbReference>
<dbReference type="EMBL" id="MGEP01000047">
    <property type="protein sequence ID" value="OGL86524.1"/>
    <property type="molecule type" value="Genomic_DNA"/>
</dbReference>
<dbReference type="Proteomes" id="UP000178723">
    <property type="component" value="Unassembled WGS sequence"/>
</dbReference>
<dbReference type="SUPFAM" id="SSF55811">
    <property type="entry name" value="Nudix"/>
    <property type="match status" value="1"/>
</dbReference>
<feature type="domain" description="Nudix hydrolase" evidence="1">
    <location>
        <begin position="19"/>
        <end position="151"/>
    </location>
</feature>
<proteinExistence type="predicted"/>
<dbReference type="InterPro" id="IPR000086">
    <property type="entry name" value="NUDIX_hydrolase_dom"/>
</dbReference>
<evidence type="ECO:0000313" key="2">
    <source>
        <dbReference type="EMBL" id="OGL86524.1"/>
    </source>
</evidence>
<name>A0A1F7V991_9BACT</name>
<reference evidence="2 3" key="1">
    <citation type="journal article" date="2016" name="Nat. Commun.">
        <title>Thousands of microbial genomes shed light on interconnected biogeochemical processes in an aquifer system.</title>
        <authorList>
            <person name="Anantharaman K."/>
            <person name="Brown C.T."/>
            <person name="Hug L.A."/>
            <person name="Sharon I."/>
            <person name="Castelle C.J."/>
            <person name="Probst A.J."/>
            <person name="Thomas B.C."/>
            <person name="Singh A."/>
            <person name="Wilkins M.J."/>
            <person name="Karaoz U."/>
            <person name="Brodie E.L."/>
            <person name="Williams K.H."/>
            <person name="Hubbard S.S."/>
            <person name="Banfield J.F."/>
        </authorList>
    </citation>
    <scope>NUCLEOTIDE SEQUENCE [LARGE SCALE GENOMIC DNA]</scope>
</reference>
<dbReference type="PANTHER" id="PTHR43736:SF1">
    <property type="entry name" value="DIHYDRONEOPTERIN TRIPHOSPHATE DIPHOSPHATASE"/>
    <property type="match status" value="1"/>
</dbReference>
<organism evidence="2 3">
    <name type="scientific">Candidatus Uhrbacteria bacterium RIFCSPLOWO2_02_FULL_48_12</name>
    <dbReference type="NCBI Taxonomy" id="1802407"/>
    <lineage>
        <taxon>Bacteria</taxon>
        <taxon>Candidatus Uhriibacteriota</taxon>
    </lineage>
</organism>